<organism evidence="2 3">
    <name type="scientific">Septoria linicola</name>
    <dbReference type="NCBI Taxonomy" id="215465"/>
    <lineage>
        <taxon>Eukaryota</taxon>
        <taxon>Fungi</taxon>
        <taxon>Dikarya</taxon>
        <taxon>Ascomycota</taxon>
        <taxon>Pezizomycotina</taxon>
        <taxon>Dothideomycetes</taxon>
        <taxon>Dothideomycetidae</taxon>
        <taxon>Mycosphaerellales</taxon>
        <taxon>Mycosphaerellaceae</taxon>
        <taxon>Septoria</taxon>
    </lineage>
</organism>
<feature type="compositionally biased region" description="Basic and acidic residues" evidence="1">
    <location>
        <begin position="55"/>
        <end position="69"/>
    </location>
</feature>
<keyword evidence="3" id="KW-1185">Reference proteome</keyword>
<accession>A0A9Q9EEB2</accession>
<feature type="region of interest" description="Disordered" evidence="1">
    <location>
        <begin position="1"/>
        <end position="24"/>
    </location>
</feature>
<feature type="region of interest" description="Disordered" evidence="1">
    <location>
        <begin position="460"/>
        <end position="509"/>
    </location>
</feature>
<gene>
    <name evidence="2" type="ORF">Slin15195_G010190</name>
</gene>
<proteinExistence type="predicted"/>
<feature type="compositionally biased region" description="Polar residues" evidence="1">
    <location>
        <begin position="70"/>
        <end position="81"/>
    </location>
</feature>
<dbReference type="InterPro" id="IPR013922">
    <property type="entry name" value="Cyclin_PHO80-like"/>
</dbReference>
<evidence type="ECO:0000313" key="3">
    <source>
        <dbReference type="Proteomes" id="UP001056384"/>
    </source>
</evidence>
<feature type="compositionally biased region" description="Low complexity" evidence="1">
    <location>
        <begin position="488"/>
        <end position="505"/>
    </location>
</feature>
<feature type="compositionally biased region" description="Basic residues" evidence="1">
    <location>
        <begin position="590"/>
        <end position="602"/>
    </location>
</feature>
<dbReference type="Proteomes" id="UP001056384">
    <property type="component" value="Chromosome 1"/>
</dbReference>
<dbReference type="EMBL" id="CP099418">
    <property type="protein sequence ID" value="USW47700.1"/>
    <property type="molecule type" value="Genomic_DNA"/>
</dbReference>
<feature type="region of interest" description="Disordered" evidence="1">
    <location>
        <begin position="54"/>
        <end position="81"/>
    </location>
</feature>
<reference evidence="2" key="1">
    <citation type="submission" date="2022-06" db="EMBL/GenBank/DDBJ databases">
        <title>Complete genome sequences of two strains of the flax pathogen Septoria linicola.</title>
        <authorList>
            <person name="Lapalu N."/>
            <person name="Simon A."/>
            <person name="Demenou B."/>
            <person name="Paumier D."/>
            <person name="Guillot M.-P."/>
            <person name="Gout L."/>
            <person name="Valade R."/>
        </authorList>
    </citation>
    <scope>NUCLEOTIDE SEQUENCE</scope>
    <source>
        <strain evidence="2">SE15195</strain>
    </source>
</reference>
<feature type="compositionally biased region" description="Basic and acidic residues" evidence="1">
    <location>
        <begin position="603"/>
        <end position="613"/>
    </location>
</feature>
<dbReference type="GO" id="GO:0000307">
    <property type="term" value="C:cyclin-dependent protein kinase holoenzyme complex"/>
    <property type="evidence" value="ECO:0007669"/>
    <property type="project" value="TreeGrafter"/>
</dbReference>
<protein>
    <submittedName>
        <fullName evidence="2">Cyclin PHO80</fullName>
    </submittedName>
</protein>
<feature type="region of interest" description="Disordered" evidence="1">
    <location>
        <begin position="105"/>
        <end position="127"/>
    </location>
</feature>
<dbReference type="Gene3D" id="1.10.472.10">
    <property type="entry name" value="Cyclin-like"/>
    <property type="match status" value="1"/>
</dbReference>
<dbReference type="Pfam" id="PF08613">
    <property type="entry name" value="Cyclin"/>
    <property type="match status" value="1"/>
</dbReference>
<sequence length="691" mass="75419">MNTGAELRSSDGHGPNLTGYGPYEASIASSASSSQASIFSDPLSASSSIATSISDDFRSSQEDAQEQERGCTQAQSQSHAHNQGNVHLGLFKAGQQCPTYADVTSVPAPQRCHNPRRSSLSRAHRPPPLVRQRDRKVNFVDNLVDSATQMVEVIWPLSVVPCRAETNGRGVLPLRTYIEETLKRSRTSYSTLQVALYYLVLIRPHVPENDFTMEQSVDSATERALMCGRRMFLCALILASKYLQDRNYSAKAWSKMSGLKVSEINANERNFLSKIDWKLHIPKPAFEKWQEIVLRYSPNAPPSPGWNTTSGCSMWKRIIPLLTADLDTLPMAESKMSPENEGFSGFDLASPTTPTPASIQSTITLRPIDSTLQETTPTPATVLPRYLEPSPNVLPPMPTLARMGPLPTPSMTPQSTATGTPAASVCGSRKSSMSSAMAIAQRQAYNTCLLDNANLDPRITHVRRPSIGSTNSYDSPSPESMMSDHSRSSRASSISSVSTASTSSSMAPRACLARQATCRNAGLLSTRTTKEEPGESAMAPIVIDDDVEMSSPMMADFSVSEKILHAPHRHSRGPKHSSSQPTTVPSIEKSKKRGRTHGHRRSVLQEEVRHLLEESLDDDEMDLDDRVSPAPTSSYASNLSRGPNVVSFRDVQPPASLGGWSYGRVPVQQHDGRKRICAMSISPVPLYGEVV</sequence>
<feature type="compositionally biased region" description="Basic residues" evidence="1">
    <location>
        <begin position="566"/>
        <end position="575"/>
    </location>
</feature>
<dbReference type="CDD" id="cd20557">
    <property type="entry name" value="CYCLIN_ScPCL1-like"/>
    <property type="match status" value="1"/>
</dbReference>
<dbReference type="PANTHER" id="PTHR15615:SF36">
    <property type="entry name" value="PHO85 CYCLIN-5"/>
    <property type="match status" value="1"/>
</dbReference>
<dbReference type="PANTHER" id="PTHR15615">
    <property type="match status" value="1"/>
</dbReference>
<dbReference type="OrthoDB" id="286814at2759"/>
<dbReference type="GO" id="GO:0016538">
    <property type="term" value="F:cyclin-dependent protein serine/threonine kinase regulator activity"/>
    <property type="evidence" value="ECO:0007669"/>
    <property type="project" value="TreeGrafter"/>
</dbReference>
<name>A0A9Q9EEB2_9PEZI</name>
<feature type="compositionally biased region" description="Polar residues" evidence="1">
    <location>
        <begin position="576"/>
        <end position="585"/>
    </location>
</feature>
<evidence type="ECO:0000256" key="1">
    <source>
        <dbReference type="SAM" id="MobiDB-lite"/>
    </source>
</evidence>
<feature type="compositionally biased region" description="Acidic residues" evidence="1">
    <location>
        <begin position="614"/>
        <end position="623"/>
    </location>
</feature>
<evidence type="ECO:0000313" key="2">
    <source>
        <dbReference type="EMBL" id="USW47700.1"/>
    </source>
</evidence>
<feature type="compositionally biased region" description="Polar residues" evidence="1">
    <location>
        <begin position="630"/>
        <end position="639"/>
    </location>
</feature>
<dbReference type="GO" id="GO:0019901">
    <property type="term" value="F:protein kinase binding"/>
    <property type="evidence" value="ECO:0007669"/>
    <property type="project" value="InterPro"/>
</dbReference>
<dbReference type="GO" id="GO:0005634">
    <property type="term" value="C:nucleus"/>
    <property type="evidence" value="ECO:0007669"/>
    <property type="project" value="TreeGrafter"/>
</dbReference>
<feature type="region of interest" description="Disordered" evidence="1">
    <location>
        <begin position="566"/>
        <end position="639"/>
    </location>
</feature>
<dbReference type="AlphaFoldDB" id="A0A9Q9EEB2"/>